<dbReference type="RefSeq" id="WP_200597778.1">
    <property type="nucleotide sequence ID" value="NZ_JAEPBG010000022.1"/>
</dbReference>
<sequence length="304" mass="33966">MDQLQAMRVFAAVAEQGSFARAARHLEMSGAVVTRNIGDLENHLAIRLLNRTTRRLSLTEAGQVYLRRVTQILQDLEEANAAAMAHSNLPTGTLCVYAQLSFGETQLSPVLSSYKETYPNVALDVTLTERTPNLVDEGFDVGFFLSPQRFDATMIARQLGVTDVLVCASPEYIARHGEPKTPQDLAHHACLNFTYEKIRHQWSVDSPVGTIGIAIKRDMVSNNGELLRQCAVNAMGIIMRPAFALREDLETGRLVRLLSEYDFGKIVVTMVYPSRRHVPAKVSSFIDFIMRCFPKPESDPWSTH</sequence>
<evidence type="ECO:0000256" key="1">
    <source>
        <dbReference type="ARBA" id="ARBA00009437"/>
    </source>
</evidence>
<keyword evidence="3" id="KW-0238">DNA-binding</keyword>
<dbReference type="PANTHER" id="PTHR30537:SF5">
    <property type="entry name" value="HTH-TYPE TRANSCRIPTIONAL ACTIVATOR TTDR-RELATED"/>
    <property type="match status" value="1"/>
</dbReference>
<dbReference type="AlphaFoldDB" id="A0A934T035"/>
<evidence type="ECO:0000313" key="7">
    <source>
        <dbReference type="Proteomes" id="UP000622890"/>
    </source>
</evidence>
<gene>
    <name evidence="6" type="ORF">JJB74_28110</name>
</gene>
<evidence type="ECO:0000313" key="6">
    <source>
        <dbReference type="EMBL" id="MBK4738500.1"/>
    </source>
</evidence>
<evidence type="ECO:0000256" key="2">
    <source>
        <dbReference type="ARBA" id="ARBA00023015"/>
    </source>
</evidence>
<dbReference type="Pfam" id="PF00126">
    <property type="entry name" value="HTH_1"/>
    <property type="match status" value="1"/>
</dbReference>
<dbReference type="InterPro" id="IPR058163">
    <property type="entry name" value="LysR-type_TF_proteobact-type"/>
</dbReference>
<dbReference type="InterPro" id="IPR005119">
    <property type="entry name" value="LysR_subst-bd"/>
</dbReference>
<organism evidence="6 7">
    <name type="scientific">Noviherbaspirillum pedocola</name>
    <dbReference type="NCBI Taxonomy" id="2801341"/>
    <lineage>
        <taxon>Bacteria</taxon>
        <taxon>Pseudomonadati</taxon>
        <taxon>Pseudomonadota</taxon>
        <taxon>Betaproteobacteria</taxon>
        <taxon>Burkholderiales</taxon>
        <taxon>Oxalobacteraceae</taxon>
        <taxon>Noviherbaspirillum</taxon>
    </lineage>
</organism>
<protein>
    <submittedName>
        <fullName evidence="6">LysR family transcriptional regulator</fullName>
    </submittedName>
</protein>
<keyword evidence="7" id="KW-1185">Reference proteome</keyword>
<dbReference type="Gene3D" id="3.40.190.290">
    <property type="match status" value="1"/>
</dbReference>
<dbReference type="SUPFAM" id="SSF46785">
    <property type="entry name" value="Winged helix' DNA-binding domain"/>
    <property type="match status" value="1"/>
</dbReference>
<reference evidence="6" key="1">
    <citation type="submission" date="2021-01" db="EMBL/GenBank/DDBJ databases">
        <title>Genome sequence of strain Noviherbaspirillum sp. DKR-6.</title>
        <authorList>
            <person name="Chaudhary D.K."/>
        </authorList>
    </citation>
    <scope>NUCLEOTIDE SEQUENCE</scope>
    <source>
        <strain evidence="6">DKR-6</strain>
    </source>
</reference>
<proteinExistence type="inferred from homology"/>
<dbReference type="FunFam" id="1.10.10.10:FF:000001">
    <property type="entry name" value="LysR family transcriptional regulator"/>
    <property type="match status" value="1"/>
</dbReference>
<evidence type="ECO:0000256" key="4">
    <source>
        <dbReference type="ARBA" id="ARBA00023163"/>
    </source>
</evidence>
<evidence type="ECO:0000256" key="3">
    <source>
        <dbReference type="ARBA" id="ARBA00023125"/>
    </source>
</evidence>
<dbReference type="GO" id="GO:0006351">
    <property type="term" value="P:DNA-templated transcription"/>
    <property type="evidence" value="ECO:0007669"/>
    <property type="project" value="TreeGrafter"/>
</dbReference>
<dbReference type="InterPro" id="IPR036390">
    <property type="entry name" value="WH_DNA-bd_sf"/>
</dbReference>
<name>A0A934T035_9BURK</name>
<dbReference type="Pfam" id="PF03466">
    <property type="entry name" value="LysR_substrate"/>
    <property type="match status" value="1"/>
</dbReference>
<keyword evidence="2" id="KW-0805">Transcription regulation</keyword>
<accession>A0A934T035</accession>
<dbReference type="InterPro" id="IPR036388">
    <property type="entry name" value="WH-like_DNA-bd_sf"/>
</dbReference>
<keyword evidence="4" id="KW-0804">Transcription</keyword>
<evidence type="ECO:0000259" key="5">
    <source>
        <dbReference type="PROSITE" id="PS50931"/>
    </source>
</evidence>
<dbReference type="PANTHER" id="PTHR30537">
    <property type="entry name" value="HTH-TYPE TRANSCRIPTIONAL REGULATOR"/>
    <property type="match status" value="1"/>
</dbReference>
<dbReference type="Gene3D" id="1.10.10.10">
    <property type="entry name" value="Winged helix-like DNA-binding domain superfamily/Winged helix DNA-binding domain"/>
    <property type="match status" value="1"/>
</dbReference>
<dbReference type="GO" id="GO:0003700">
    <property type="term" value="F:DNA-binding transcription factor activity"/>
    <property type="evidence" value="ECO:0007669"/>
    <property type="project" value="InterPro"/>
</dbReference>
<dbReference type="GO" id="GO:0043565">
    <property type="term" value="F:sequence-specific DNA binding"/>
    <property type="evidence" value="ECO:0007669"/>
    <property type="project" value="TreeGrafter"/>
</dbReference>
<dbReference type="CDD" id="cd08422">
    <property type="entry name" value="PBP2_CrgA_like"/>
    <property type="match status" value="1"/>
</dbReference>
<feature type="domain" description="HTH lysR-type" evidence="5">
    <location>
        <begin position="1"/>
        <end position="59"/>
    </location>
</feature>
<comment type="similarity">
    <text evidence="1">Belongs to the LysR transcriptional regulatory family.</text>
</comment>
<dbReference type="Proteomes" id="UP000622890">
    <property type="component" value="Unassembled WGS sequence"/>
</dbReference>
<dbReference type="InterPro" id="IPR000847">
    <property type="entry name" value="LysR_HTH_N"/>
</dbReference>
<comment type="caution">
    <text evidence="6">The sequence shown here is derived from an EMBL/GenBank/DDBJ whole genome shotgun (WGS) entry which is preliminary data.</text>
</comment>
<dbReference type="PROSITE" id="PS50931">
    <property type="entry name" value="HTH_LYSR"/>
    <property type="match status" value="1"/>
</dbReference>
<dbReference type="EMBL" id="JAEPBG010000022">
    <property type="protein sequence ID" value="MBK4738500.1"/>
    <property type="molecule type" value="Genomic_DNA"/>
</dbReference>
<dbReference type="SUPFAM" id="SSF53850">
    <property type="entry name" value="Periplasmic binding protein-like II"/>
    <property type="match status" value="1"/>
</dbReference>